<proteinExistence type="predicted"/>
<keyword evidence="1" id="KW-0472">Membrane</keyword>
<organism evidence="2">
    <name type="scientific">Podoviridae sp. ctOAf25</name>
    <dbReference type="NCBI Taxonomy" id="2825245"/>
    <lineage>
        <taxon>Viruses</taxon>
        <taxon>Duplodnaviria</taxon>
        <taxon>Heunggongvirae</taxon>
        <taxon>Uroviricota</taxon>
        <taxon>Caudoviricetes</taxon>
    </lineage>
</organism>
<evidence type="ECO:0000256" key="1">
    <source>
        <dbReference type="SAM" id="Phobius"/>
    </source>
</evidence>
<keyword evidence="1" id="KW-0812">Transmembrane</keyword>
<accession>A0A8S5PNG6</accession>
<reference evidence="2" key="1">
    <citation type="journal article" date="2021" name="Proc. Natl. Acad. Sci. U.S.A.">
        <title>A Catalog of Tens of Thousands of Viruses from Human Metagenomes Reveals Hidden Associations with Chronic Diseases.</title>
        <authorList>
            <person name="Tisza M.J."/>
            <person name="Buck C.B."/>
        </authorList>
    </citation>
    <scope>NUCLEOTIDE SEQUENCE</scope>
    <source>
        <strain evidence="2">CtOAf25</strain>
    </source>
</reference>
<name>A0A8S5PNG6_9CAUD</name>
<feature type="transmembrane region" description="Helical" evidence="1">
    <location>
        <begin position="7"/>
        <end position="28"/>
    </location>
</feature>
<protein>
    <submittedName>
        <fullName evidence="2">Uncharacterized protein</fullName>
    </submittedName>
</protein>
<keyword evidence="1" id="KW-1133">Transmembrane helix</keyword>
<evidence type="ECO:0000313" key="2">
    <source>
        <dbReference type="EMBL" id="DAE08402.1"/>
    </source>
</evidence>
<sequence>MEILIAINRILPILVMSMGIIFGSIIYYNSEYIYL</sequence>
<dbReference type="EMBL" id="BK015468">
    <property type="protein sequence ID" value="DAE08402.1"/>
    <property type="molecule type" value="Genomic_DNA"/>
</dbReference>